<keyword evidence="3" id="KW-0645">Protease</keyword>
<dbReference type="EMBL" id="JAHCLR010000028">
    <property type="protein sequence ID" value="MBS9534715.1"/>
    <property type="molecule type" value="Genomic_DNA"/>
</dbReference>
<keyword evidence="3" id="KW-0378">Hydrolase</keyword>
<dbReference type="PRINTS" id="PR01228">
    <property type="entry name" value="EGGSHELL"/>
</dbReference>
<dbReference type="RefSeq" id="WP_214093584.1">
    <property type="nucleotide sequence ID" value="NZ_JAHCLR010000028.1"/>
</dbReference>
<organism evidence="3 4">
    <name type="scientific">Mycolicibacter acidiphilus</name>
    <dbReference type="NCBI Taxonomy" id="2835306"/>
    <lineage>
        <taxon>Bacteria</taxon>
        <taxon>Bacillati</taxon>
        <taxon>Actinomycetota</taxon>
        <taxon>Actinomycetes</taxon>
        <taxon>Mycobacteriales</taxon>
        <taxon>Mycobacteriaceae</taxon>
        <taxon>Mycolicibacter</taxon>
    </lineage>
</organism>
<feature type="domain" description="PE cleavage protein A C-terminal" evidence="2">
    <location>
        <begin position="477"/>
        <end position="730"/>
    </location>
</feature>
<dbReference type="GO" id="GO:0008233">
    <property type="term" value="F:peptidase activity"/>
    <property type="evidence" value="ECO:0007669"/>
    <property type="project" value="UniProtKB-KW"/>
</dbReference>
<name>A0ABS5RK95_9MYCO</name>
<feature type="region of interest" description="Disordered" evidence="1">
    <location>
        <begin position="436"/>
        <end position="466"/>
    </location>
</feature>
<dbReference type="InterPro" id="IPR048054">
    <property type="entry name" value="PecA_C"/>
</dbReference>
<protein>
    <submittedName>
        <fullName evidence="3">PecA family PE domain-processing aspartic protease</fullName>
    </submittedName>
</protein>
<evidence type="ECO:0000256" key="1">
    <source>
        <dbReference type="SAM" id="MobiDB-lite"/>
    </source>
</evidence>
<feature type="compositionally biased region" description="Gly residues" evidence="1">
    <location>
        <begin position="341"/>
        <end position="353"/>
    </location>
</feature>
<keyword evidence="4" id="KW-1185">Reference proteome</keyword>
<dbReference type="InterPro" id="IPR021109">
    <property type="entry name" value="Peptidase_aspartic_dom_sf"/>
</dbReference>
<evidence type="ECO:0000259" key="2">
    <source>
        <dbReference type="Pfam" id="PF20729"/>
    </source>
</evidence>
<proteinExistence type="predicted"/>
<reference evidence="3 4" key="1">
    <citation type="submission" date="2021-05" db="EMBL/GenBank/DDBJ databases">
        <title>Mycobacterium acidophilum sp. nov., an extremely acid-tolerant member of the genus Mycobacterium.</title>
        <authorList>
            <person name="Xia J."/>
        </authorList>
    </citation>
    <scope>NUCLEOTIDE SEQUENCE [LARGE SCALE GENOMIC DNA]</scope>
    <source>
        <strain evidence="3 4">M1</strain>
    </source>
</reference>
<feature type="compositionally biased region" description="Gly residues" evidence="1">
    <location>
        <begin position="391"/>
        <end position="402"/>
    </location>
</feature>
<evidence type="ECO:0000313" key="3">
    <source>
        <dbReference type="EMBL" id="MBS9534715.1"/>
    </source>
</evidence>
<feature type="compositionally biased region" description="Low complexity" evidence="1">
    <location>
        <begin position="381"/>
        <end position="390"/>
    </location>
</feature>
<dbReference type="Pfam" id="PF20729">
    <property type="entry name" value="PE-PGRS_C"/>
    <property type="match status" value="1"/>
</dbReference>
<evidence type="ECO:0000313" key="4">
    <source>
        <dbReference type="Proteomes" id="UP001519535"/>
    </source>
</evidence>
<dbReference type="Gene3D" id="2.40.70.10">
    <property type="entry name" value="Acid Proteases"/>
    <property type="match status" value="1"/>
</dbReference>
<dbReference type="SUPFAM" id="SSF50630">
    <property type="entry name" value="Acid proteases"/>
    <property type="match status" value="1"/>
</dbReference>
<gene>
    <name evidence="3" type="ORF">KIH27_14065</name>
</gene>
<feature type="region of interest" description="Disordered" evidence="1">
    <location>
        <begin position="341"/>
        <end position="402"/>
    </location>
</feature>
<dbReference type="Proteomes" id="UP001519535">
    <property type="component" value="Unassembled WGS sequence"/>
</dbReference>
<dbReference type="NCBIfam" id="NF038019">
    <property type="entry name" value="PE_process_PecA"/>
    <property type="match status" value="1"/>
</dbReference>
<accession>A0ABS5RK95</accession>
<dbReference type="GO" id="GO:0006508">
    <property type="term" value="P:proteolysis"/>
    <property type="evidence" value="ECO:0007669"/>
    <property type="project" value="UniProtKB-KW"/>
</dbReference>
<comment type="caution">
    <text evidence="3">The sequence shown here is derived from an EMBL/GenBank/DDBJ whole genome shotgun (WGS) entry which is preliminary data.</text>
</comment>
<sequence>MKRVQREPRRVQFDDRVPAAGSVVAALAACGVIALTGLPAAGADPVDWLADLADPISGSAAGSDVALGSLTDGSFGAWVENTVYLPLHSEVEAWMHSDAGEREDGLINRLAGVYLIGDGADGTAAHPDGGNAGLLFGDGGNGYGATGSGGNAGFFLGNGGNAGTGDLPLSGETAGAGSGNFDTAPAGPVTPLNGAVGHGGNSAYLWGNGGNGSNGGDGEFGGHGGAGGAGGNSGLYGGNGGNGGDGGAGGAGVVGVGNGTGGAGGAGGAGGHGGLFYGGGGNGGDGGAGGAGAAGGFGHAAVIGPGGIGDTGAVGGVGGAGGNGGETYFGTAGNGGEGGIGGAGGTGGTGGNGDWIRDHGAGGVGGTGGSGGAGGEGGAAGRALESAGTAGHSGSGGEGGVGGDGGLGGANFTGGVAGAGGAAGGGGLGGAAGTGAGGDSGAAGGAGERGSTGPLGDLLPKGSMPAGQMPMWGRSTFISVNGGPTIAVTFDTGSSSLVIPEKDVGDLGSLGAPIGHGQLAYGTGTNEHGRYYQYDEYKTTVDLGNGMVSGPVVVDVVQGADGVALGGVWGVGDDPNHLAENVIKTLPGDLSQGALINESQGYLQLGANPLTPQVTVDGMPGSSLDVSINGGAPHLVNVVFDSGGVNGTIPSSLVPGVPIGHAVPAGTHVEITKPDGTPVWSFTTGKEESPSVADSNGFVIPGSFNYPANLNSGAWLFANKPIYISEVGSGSLSIDKQ</sequence>
<dbReference type="PROSITE" id="PS51257">
    <property type="entry name" value="PROKAR_LIPOPROTEIN"/>
    <property type="match status" value="1"/>
</dbReference>
<feature type="compositionally biased region" description="Gly residues" evidence="1">
    <location>
        <begin position="436"/>
        <end position="450"/>
    </location>
</feature>
<feature type="compositionally biased region" description="Gly residues" evidence="1">
    <location>
        <begin position="361"/>
        <end position="380"/>
    </location>
</feature>